<dbReference type="GO" id="GO:0004557">
    <property type="term" value="F:alpha-galactosidase activity"/>
    <property type="evidence" value="ECO:0007669"/>
    <property type="project" value="UniProtKB-EC"/>
</dbReference>
<gene>
    <name evidence="7" type="ORF">Cni_G16247</name>
</gene>
<organism evidence="7 8">
    <name type="scientific">Canna indica</name>
    <name type="common">Indian-shot</name>
    <dbReference type="NCBI Taxonomy" id="4628"/>
    <lineage>
        <taxon>Eukaryota</taxon>
        <taxon>Viridiplantae</taxon>
        <taxon>Streptophyta</taxon>
        <taxon>Embryophyta</taxon>
        <taxon>Tracheophyta</taxon>
        <taxon>Spermatophyta</taxon>
        <taxon>Magnoliopsida</taxon>
        <taxon>Liliopsida</taxon>
        <taxon>Zingiberales</taxon>
        <taxon>Cannaceae</taxon>
        <taxon>Canna</taxon>
    </lineage>
</organism>
<name>A0AAQ3KHG2_9LILI</name>
<comment type="catalytic activity">
    <reaction evidence="1">
        <text>Hydrolysis of terminal, non-reducing alpha-D-galactose residues in alpha-D-galactosides, including galactose oligosaccharides, galactomannans and galactolipids.</text>
        <dbReference type="EC" id="3.2.1.22"/>
    </reaction>
</comment>
<evidence type="ECO:0000256" key="2">
    <source>
        <dbReference type="ARBA" id="ARBA00009743"/>
    </source>
</evidence>
<dbReference type="InterPro" id="IPR002241">
    <property type="entry name" value="Glyco_hydro_27"/>
</dbReference>
<dbReference type="SUPFAM" id="SSF51445">
    <property type="entry name" value="(Trans)glycosidases"/>
    <property type="match status" value="1"/>
</dbReference>
<keyword evidence="4" id="KW-0378">Hydrolase</keyword>
<dbReference type="Gene3D" id="3.20.20.70">
    <property type="entry name" value="Aldolase class I"/>
    <property type="match status" value="1"/>
</dbReference>
<dbReference type="PANTHER" id="PTHR11452:SF75">
    <property type="entry name" value="ALPHA-GALACTOSIDASE MEL1"/>
    <property type="match status" value="1"/>
</dbReference>
<dbReference type="AlphaFoldDB" id="A0AAQ3KHG2"/>
<evidence type="ECO:0000313" key="8">
    <source>
        <dbReference type="Proteomes" id="UP001327560"/>
    </source>
</evidence>
<comment type="similarity">
    <text evidence="2">Belongs to the glycosyl hydrolase 27 family.</text>
</comment>
<reference evidence="7 8" key="1">
    <citation type="submission" date="2023-10" db="EMBL/GenBank/DDBJ databases">
        <title>Chromosome-scale genome assembly provides insights into flower coloration mechanisms of Canna indica.</title>
        <authorList>
            <person name="Li C."/>
        </authorList>
    </citation>
    <scope>NUCLEOTIDE SEQUENCE [LARGE SCALE GENOMIC DNA]</scope>
    <source>
        <tissue evidence="7">Flower</tissue>
    </source>
</reference>
<sequence>MSKALRKADRAIFYSLCECMITIVDLNEANADYTRPCGWNGPLLIGCDVRDIPKKTIDIIANEEVIAVNQGRTVVLLLNRGSNELSPITAHWQDLGLDQEALMEIRDLWKIFIIQLDKFY</sequence>
<keyword evidence="8" id="KW-1185">Reference proteome</keyword>
<evidence type="ECO:0000256" key="1">
    <source>
        <dbReference type="ARBA" id="ARBA00001255"/>
    </source>
</evidence>
<keyword evidence="5" id="KW-0326">Glycosidase</keyword>
<evidence type="ECO:0000256" key="3">
    <source>
        <dbReference type="ARBA" id="ARBA00012755"/>
    </source>
</evidence>
<evidence type="ECO:0000256" key="5">
    <source>
        <dbReference type="ARBA" id="ARBA00023295"/>
    </source>
</evidence>
<dbReference type="SUPFAM" id="SSF51011">
    <property type="entry name" value="Glycosyl hydrolase domain"/>
    <property type="match status" value="1"/>
</dbReference>
<dbReference type="Pfam" id="PF17801">
    <property type="entry name" value="Melibiase_C"/>
    <property type="match status" value="1"/>
</dbReference>
<proteinExistence type="inferred from homology"/>
<dbReference type="InterPro" id="IPR041233">
    <property type="entry name" value="Melibiase_C"/>
</dbReference>
<dbReference type="Proteomes" id="UP001327560">
    <property type="component" value="Chromosome 5"/>
</dbReference>
<evidence type="ECO:0000256" key="4">
    <source>
        <dbReference type="ARBA" id="ARBA00022801"/>
    </source>
</evidence>
<evidence type="ECO:0000313" key="7">
    <source>
        <dbReference type="EMBL" id="WOL07505.1"/>
    </source>
</evidence>
<dbReference type="PANTHER" id="PTHR11452">
    <property type="entry name" value="ALPHA-GALACTOSIDASE/ALPHA-N-ACETYLGALACTOSAMINIDASE"/>
    <property type="match status" value="1"/>
</dbReference>
<dbReference type="EC" id="3.2.1.22" evidence="3"/>
<dbReference type="InterPro" id="IPR013785">
    <property type="entry name" value="Aldolase_TIM"/>
</dbReference>
<evidence type="ECO:0000259" key="6">
    <source>
        <dbReference type="Pfam" id="PF17801"/>
    </source>
</evidence>
<dbReference type="EMBL" id="CP136894">
    <property type="protein sequence ID" value="WOL07505.1"/>
    <property type="molecule type" value="Genomic_DNA"/>
</dbReference>
<dbReference type="InterPro" id="IPR017853">
    <property type="entry name" value="GH"/>
</dbReference>
<protein>
    <recommendedName>
        <fullName evidence="3">alpha-galactosidase</fullName>
        <ecNumber evidence="3">3.2.1.22</ecNumber>
    </recommendedName>
</protein>
<accession>A0AAQ3KHG2</accession>
<feature type="domain" description="Alpha galactosidase C-terminal" evidence="6">
    <location>
        <begin position="70"/>
        <end position="110"/>
    </location>
</feature>
<dbReference type="GO" id="GO:0005975">
    <property type="term" value="P:carbohydrate metabolic process"/>
    <property type="evidence" value="ECO:0007669"/>
    <property type="project" value="InterPro"/>
</dbReference>